<keyword evidence="6" id="KW-0190">Covalent protein-DNA linkage</keyword>
<evidence type="ECO:0000256" key="4">
    <source>
        <dbReference type="ARBA" id="ARBA00022763"/>
    </source>
</evidence>
<proteinExistence type="inferred from homology"/>
<evidence type="ECO:0000256" key="7">
    <source>
        <dbReference type="ARBA" id="ARBA00023125"/>
    </source>
</evidence>
<feature type="region of interest" description="Disordered" evidence="12">
    <location>
        <begin position="287"/>
        <end position="317"/>
    </location>
</feature>
<dbReference type="GeneID" id="101847757"/>
<dbReference type="Proteomes" id="UP000694888">
    <property type="component" value="Unplaced"/>
</dbReference>
<evidence type="ECO:0000256" key="6">
    <source>
        <dbReference type="ARBA" id="ARBA00023124"/>
    </source>
</evidence>
<dbReference type="Pfam" id="PF02586">
    <property type="entry name" value="SRAP"/>
    <property type="match status" value="2"/>
</dbReference>
<protein>
    <recommendedName>
        <fullName evidence="2">Abasic site processing protein HMCES</fullName>
    </recommendedName>
    <alternativeName>
        <fullName evidence="9">Embryonic stem cell-specific 5-hydroxymethylcytosine-binding protein</fullName>
    </alternativeName>
    <alternativeName>
        <fullName evidence="10">Peptidase HMCES</fullName>
    </alternativeName>
    <alternativeName>
        <fullName evidence="11">SRAP domain-containing protein 1</fullName>
    </alternativeName>
</protein>
<dbReference type="InterPro" id="IPR036590">
    <property type="entry name" value="SRAP-like"/>
</dbReference>
<accession>A0ABM0K0S7</accession>
<evidence type="ECO:0000256" key="5">
    <source>
        <dbReference type="ARBA" id="ARBA00022801"/>
    </source>
</evidence>
<organism evidence="13 14">
    <name type="scientific">Aplysia californica</name>
    <name type="common">California sea hare</name>
    <dbReference type="NCBI Taxonomy" id="6500"/>
    <lineage>
        <taxon>Eukaryota</taxon>
        <taxon>Metazoa</taxon>
        <taxon>Spiralia</taxon>
        <taxon>Lophotrochozoa</taxon>
        <taxon>Mollusca</taxon>
        <taxon>Gastropoda</taxon>
        <taxon>Heterobranchia</taxon>
        <taxon>Euthyneura</taxon>
        <taxon>Tectipleura</taxon>
        <taxon>Aplysiida</taxon>
        <taxon>Aplysioidea</taxon>
        <taxon>Aplysiidae</taxon>
        <taxon>Aplysia</taxon>
    </lineage>
</organism>
<evidence type="ECO:0000256" key="2">
    <source>
        <dbReference type="ARBA" id="ARBA00015888"/>
    </source>
</evidence>
<sequence>MCGRKACTLAPDDIIQACTYRDKRGKRRRPQWKDAPGGQQYSTSYNMAPGAHAPVLVSSRQFSECGSCDRVVMPMKWGLTPSWHKDDPYKVPYETNNCRMEGMLEKKTYKIPLQKGYRCVVLMDGFFEWKTNKQGKQPYFFHFPQSPGVSFTKKFKYEVGNVCKLEYETKKNKGVKSDQCDGDFSVKTETQYHTDKQVKEERLDPNENMPPLSTEIGSVKKEEKKSFLNVKEEKKSSWDKNRDEKTFLDLKEEKNSFWDAMPDSTPKDNAQGEADVKVESAFVDELSQGKNLTLENDRESQKRKFESGEPEEDGEEWTGQRLLTVAGVYDIWQSSKTSAPLYSYSVITVPSSPGFSWCHHRMPAILTSEDEIQDWLDSARVPLKEASSLIRPTEGLSFYPVTKSMNNSRYKDPDCLKPVDISKPKPSPSSNLMMKWLKTASPEKKKN</sequence>
<feature type="compositionally biased region" description="Basic and acidic residues" evidence="12">
    <location>
        <begin position="295"/>
        <end position="307"/>
    </location>
</feature>
<keyword evidence="5" id="KW-0378">Hydrolase</keyword>
<evidence type="ECO:0000256" key="8">
    <source>
        <dbReference type="ARBA" id="ARBA00023239"/>
    </source>
</evidence>
<feature type="region of interest" description="Disordered" evidence="12">
    <location>
        <begin position="191"/>
        <end position="218"/>
    </location>
</feature>
<keyword evidence="7" id="KW-0238">DNA-binding</keyword>
<dbReference type="PANTHER" id="PTHR13604:SF0">
    <property type="entry name" value="ABASIC SITE PROCESSING PROTEIN HMCES"/>
    <property type="match status" value="1"/>
</dbReference>
<evidence type="ECO:0000256" key="10">
    <source>
        <dbReference type="ARBA" id="ARBA00030898"/>
    </source>
</evidence>
<name>A0ABM0K0S7_APLCA</name>
<dbReference type="InterPro" id="IPR003738">
    <property type="entry name" value="SRAP"/>
</dbReference>
<evidence type="ECO:0000256" key="1">
    <source>
        <dbReference type="ARBA" id="ARBA00008136"/>
    </source>
</evidence>
<evidence type="ECO:0000256" key="3">
    <source>
        <dbReference type="ARBA" id="ARBA00022670"/>
    </source>
</evidence>
<evidence type="ECO:0000256" key="11">
    <source>
        <dbReference type="ARBA" id="ARBA00031130"/>
    </source>
</evidence>
<dbReference type="Gene3D" id="3.90.1680.10">
    <property type="entry name" value="SOS response associated peptidase-like"/>
    <property type="match status" value="2"/>
</dbReference>
<feature type="compositionally biased region" description="Basic and acidic residues" evidence="12">
    <location>
        <begin position="191"/>
        <end position="205"/>
    </location>
</feature>
<keyword evidence="3" id="KW-0645">Protease</keyword>
<keyword evidence="4" id="KW-0227">DNA damage</keyword>
<dbReference type="PANTHER" id="PTHR13604">
    <property type="entry name" value="DC12-RELATED"/>
    <property type="match status" value="1"/>
</dbReference>
<evidence type="ECO:0000313" key="14">
    <source>
        <dbReference type="RefSeq" id="XP_005106067.1"/>
    </source>
</evidence>
<evidence type="ECO:0000313" key="13">
    <source>
        <dbReference type="Proteomes" id="UP000694888"/>
    </source>
</evidence>
<comment type="similarity">
    <text evidence="1">Belongs to the SOS response-associated peptidase family.</text>
</comment>
<gene>
    <name evidence="14" type="primary">LOC101847757</name>
</gene>
<dbReference type="SUPFAM" id="SSF143081">
    <property type="entry name" value="BB1717-like"/>
    <property type="match status" value="2"/>
</dbReference>
<keyword evidence="8" id="KW-0456">Lyase</keyword>
<dbReference type="RefSeq" id="XP_005106067.1">
    <property type="nucleotide sequence ID" value="XM_005106010.3"/>
</dbReference>
<evidence type="ECO:0000256" key="9">
    <source>
        <dbReference type="ARBA" id="ARBA00030390"/>
    </source>
</evidence>
<evidence type="ECO:0000256" key="12">
    <source>
        <dbReference type="SAM" id="MobiDB-lite"/>
    </source>
</evidence>
<feature type="region of interest" description="Disordered" evidence="12">
    <location>
        <begin position="416"/>
        <end position="447"/>
    </location>
</feature>
<keyword evidence="13" id="KW-1185">Reference proteome</keyword>
<reference evidence="14" key="1">
    <citation type="submission" date="2025-08" db="UniProtKB">
        <authorList>
            <consortium name="RefSeq"/>
        </authorList>
    </citation>
    <scope>IDENTIFICATION</scope>
</reference>